<keyword evidence="2" id="KW-1185">Reference proteome</keyword>
<protein>
    <submittedName>
        <fullName evidence="1">Uncharacterized protein</fullName>
    </submittedName>
</protein>
<dbReference type="AlphaFoldDB" id="A0A1E3QSE8"/>
<name>A0A1E3QSE8_9ASCO</name>
<organism evidence="1 2">
    <name type="scientific">Babjeviella inositovora NRRL Y-12698</name>
    <dbReference type="NCBI Taxonomy" id="984486"/>
    <lineage>
        <taxon>Eukaryota</taxon>
        <taxon>Fungi</taxon>
        <taxon>Dikarya</taxon>
        <taxon>Ascomycota</taxon>
        <taxon>Saccharomycotina</taxon>
        <taxon>Pichiomycetes</taxon>
        <taxon>Serinales incertae sedis</taxon>
        <taxon>Babjeviella</taxon>
    </lineage>
</organism>
<evidence type="ECO:0000313" key="2">
    <source>
        <dbReference type="Proteomes" id="UP000094336"/>
    </source>
</evidence>
<proteinExistence type="predicted"/>
<sequence>MKSTNPYTPLTPGLRDTAAISRELRISRNQVSDFSANYVGFSDVTGILCAT</sequence>
<accession>A0A1E3QSE8</accession>
<gene>
    <name evidence="1" type="ORF">BABINDRAFT_160869</name>
</gene>
<dbReference type="EMBL" id="KV454429">
    <property type="protein sequence ID" value="ODQ80611.1"/>
    <property type="molecule type" value="Genomic_DNA"/>
</dbReference>
<dbReference type="Proteomes" id="UP000094336">
    <property type="component" value="Unassembled WGS sequence"/>
</dbReference>
<reference evidence="2" key="1">
    <citation type="submission" date="2016-05" db="EMBL/GenBank/DDBJ databases">
        <title>Comparative genomics of biotechnologically important yeasts.</title>
        <authorList>
            <consortium name="DOE Joint Genome Institute"/>
            <person name="Riley R."/>
            <person name="Haridas S."/>
            <person name="Wolfe K.H."/>
            <person name="Lopes M.R."/>
            <person name="Hittinger C.T."/>
            <person name="Goker M."/>
            <person name="Salamov A."/>
            <person name="Wisecaver J."/>
            <person name="Long T.M."/>
            <person name="Aerts A.L."/>
            <person name="Barry K."/>
            <person name="Choi C."/>
            <person name="Clum A."/>
            <person name="Coughlan A.Y."/>
            <person name="Deshpande S."/>
            <person name="Douglass A.P."/>
            <person name="Hanson S.J."/>
            <person name="Klenk H.-P."/>
            <person name="Labutti K."/>
            <person name="Lapidus A."/>
            <person name="Lindquist E."/>
            <person name="Lipzen A."/>
            <person name="Meier-Kolthoff J.P."/>
            <person name="Ohm R.A."/>
            <person name="Otillar R.P."/>
            <person name="Pangilinan J."/>
            <person name="Peng Y."/>
            <person name="Rokas A."/>
            <person name="Rosa C.A."/>
            <person name="Scheuner C."/>
            <person name="Sibirny A.A."/>
            <person name="Slot J.C."/>
            <person name="Stielow J.B."/>
            <person name="Sun H."/>
            <person name="Kurtzman C.P."/>
            <person name="Blackwell M."/>
            <person name="Grigoriev I.V."/>
            <person name="Jeffries T.W."/>
        </authorList>
    </citation>
    <scope>NUCLEOTIDE SEQUENCE [LARGE SCALE GENOMIC DNA]</scope>
    <source>
        <strain evidence="2">NRRL Y-12698</strain>
    </source>
</reference>
<dbReference type="GeneID" id="30146362"/>
<evidence type="ECO:0000313" key="1">
    <source>
        <dbReference type="EMBL" id="ODQ80611.1"/>
    </source>
</evidence>
<dbReference type="RefSeq" id="XP_018985939.1">
    <property type="nucleotide sequence ID" value="XM_019128509.1"/>
</dbReference>